<dbReference type="Gene3D" id="3.90.79.10">
    <property type="entry name" value="Nucleoside Triphosphate Pyrophosphohydrolase"/>
    <property type="match status" value="1"/>
</dbReference>
<evidence type="ECO:0000313" key="5">
    <source>
        <dbReference type="EMBL" id="OAY70035.1"/>
    </source>
</evidence>
<dbReference type="InterPro" id="IPR020084">
    <property type="entry name" value="NUDIX_hydrolase_CS"/>
</dbReference>
<dbReference type="Gene3D" id="3.40.630.30">
    <property type="match status" value="1"/>
</dbReference>
<dbReference type="SUPFAM" id="SSF55811">
    <property type="entry name" value="Nudix"/>
    <property type="match status" value="1"/>
</dbReference>
<comment type="similarity">
    <text evidence="1">Belongs to the Nudix hydrolase family.</text>
</comment>
<dbReference type="FunFam" id="3.40.630.30:FF:000016">
    <property type="entry name" value="nudix hydrolase 2"/>
    <property type="match status" value="1"/>
</dbReference>
<dbReference type="InterPro" id="IPR000086">
    <property type="entry name" value="NUDIX_hydrolase_dom"/>
</dbReference>
<reference evidence="5 6" key="1">
    <citation type="journal article" date="2016" name="DNA Res.">
        <title>The draft genome of MD-2 pineapple using hybrid error correction of long reads.</title>
        <authorList>
            <person name="Redwan R.M."/>
            <person name="Saidin A."/>
            <person name="Kumar S.V."/>
        </authorList>
    </citation>
    <scope>NUCLEOTIDE SEQUENCE [LARGE SCALE GENOMIC DNA]</scope>
    <source>
        <strain evidence="6">cv. MD2</strain>
        <tissue evidence="5">Leaf</tissue>
    </source>
</reference>
<dbReference type="GO" id="GO:0047631">
    <property type="term" value="F:ADP-ribose diphosphatase activity"/>
    <property type="evidence" value="ECO:0007669"/>
    <property type="project" value="TreeGrafter"/>
</dbReference>
<dbReference type="PROSITE" id="PS00893">
    <property type="entry name" value="NUDIX_BOX"/>
    <property type="match status" value="1"/>
</dbReference>
<keyword evidence="3 5" id="KW-0378">Hydrolase</keyword>
<accession>A0A199UZG0</accession>
<dbReference type="PROSITE" id="PS51462">
    <property type="entry name" value="NUDIX"/>
    <property type="match status" value="1"/>
</dbReference>
<dbReference type="GO" id="GO:0046872">
    <property type="term" value="F:metal ion binding"/>
    <property type="evidence" value="ECO:0007669"/>
    <property type="project" value="UniProtKB-KW"/>
</dbReference>
<evidence type="ECO:0000256" key="2">
    <source>
        <dbReference type="ARBA" id="ARBA00022723"/>
    </source>
</evidence>
<dbReference type="EMBL" id="LSRQ01004109">
    <property type="protein sequence ID" value="OAY70035.1"/>
    <property type="molecule type" value="Genomic_DNA"/>
</dbReference>
<comment type="caution">
    <text evidence="5">The sequence shown here is derived from an EMBL/GenBank/DDBJ whole genome shotgun (WGS) entry which is preliminary data.</text>
</comment>
<dbReference type="Proteomes" id="UP000092600">
    <property type="component" value="Unassembled WGS sequence"/>
</dbReference>
<dbReference type="InterPro" id="IPR003293">
    <property type="entry name" value="Nudix_hydrolase6-like"/>
</dbReference>
<dbReference type="Pfam" id="PF18290">
    <property type="entry name" value="Nudix_hydro"/>
    <property type="match status" value="1"/>
</dbReference>
<dbReference type="PRINTS" id="PR01356">
    <property type="entry name" value="GFGPROTEIN"/>
</dbReference>
<dbReference type="GO" id="GO:0035529">
    <property type="term" value="F:NADH pyrophosphatase activity"/>
    <property type="evidence" value="ECO:0007669"/>
    <property type="project" value="TreeGrafter"/>
</dbReference>
<dbReference type="GO" id="GO:0051287">
    <property type="term" value="F:NAD binding"/>
    <property type="evidence" value="ECO:0007669"/>
    <property type="project" value="TreeGrafter"/>
</dbReference>
<feature type="domain" description="Nudix hydrolase" evidence="4">
    <location>
        <begin position="156"/>
        <end position="287"/>
    </location>
</feature>
<sequence length="330" mass="37109">MSKYELGGTGRGSGDVLCKVFRAQKLSFTLRISSPFRESSRRFMSNSTNSSSVEPALLSENVQMLAAVDDDHGGVIVEMSKPMDAETFASSLRASLSDWKNKGIKGVWIKLPRELVNLIQPALEEGFWFHHAEPSYLMLVYWIPNTEHNTIPANASHKVRIGAFVMDDRRQVLVVQEKNGKLRGLGVWKLPTGTVDEGEDLHVGALREVKEETGIDTEFVEVLAFRQSHKSLFEKSELFFLCLLRPLSFEIQRQESEIDAAAWMPIDDFKAQPLSRTMISGSTWSKFVRRGSTGLTPDSRRLTYDRRSPIRGIICTGTKETATRIRGLVT</sequence>
<keyword evidence="2" id="KW-0479">Metal-binding</keyword>
<organism evidence="5 6">
    <name type="scientific">Ananas comosus</name>
    <name type="common">Pineapple</name>
    <name type="synonym">Ananas ananas</name>
    <dbReference type="NCBI Taxonomy" id="4615"/>
    <lineage>
        <taxon>Eukaryota</taxon>
        <taxon>Viridiplantae</taxon>
        <taxon>Streptophyta</taxon>
        <taxon>Embryophyta</taxon>
        <taxon>Tracheophyta</taxon>
        <taxon>Spermatophyta</taxon>
        <taxon>Magnoliopsida</taxon>
        <taxon>Liliopsida</taxon>
        <taxon>Poales</taxon>
        <taxon>Bromeliaceae</taxon>
        <taxon>Bromelioideae</taxon>
        <taxon>Ananas</taxon>
    </lineage>
</organism>
<evidence type="ECO:0000256" key="3">
    <source>
        <dbReference type="ARBA" id="ARBA00022801"/>
    </source>
</evidence>
<evidence type="ECO:0000256" key="1">
    <source>
        <dbReference type="ARBA" id="ARBA00005582"/>
    </source>
</evidence>
<dbReference type="InterPro" id="IPR040618">
    <property type="entry name" value="Pre-Nudix"/>
</dbReference>
<dbReference type="PANTHER" id="PTHR13994:SF29">
    <property type="entry name" value="NUDIX HYDROLASE 2"/>
    <property type="match status" value="1"/>
</dbReference>
<gene>
    <name evidence="5" type="ORF">ACMD2_10363</name>
</gene>
<dbReference type="InterPro" id="IPR015797">
    <property type="entry name" value="NUDIX_hydrolase-like_dom_sf"/>
</dbReference>
<protein>
    <submittedName>
        <fullName evidence="5">Nudix hydrolase 2</fullName>
    </submittedName>
</protein>
<name>A0A199UZG0_ANACO</name>
<dbReference type="PANTHER" id="PTHR13994">
    <property type="entry name" value="NUDIX HYDROLASE RELATED"/>
    <property type="match status" value="1"/>
</dbReference>
<proteinExistence type="inferred from homology"/>
<dbReference type="CDD" id="cd04670">
    <property type="entry name" value="NUDIX_ASFGF2_Nudt6"/>
    <property type="match status" value="1"/>
</dbReference>
<dbReference type="FunFam" id="3.90.79.10:FF:000015">
    <property type="entry name" value="Nudix hydrolase 8"/>
    <property type="match status" value="1"/>
</dbReference>
<evidence type="ECO:0000259" key="4">
    <source>
        <dbReference type="PROSITE" id="PS51462"/>
    </source>
</evidence>
<dbReference type="Pfam" id="PF00293">
    <property type="entry name" value="NUDIX"/>
    <property type="match status" value="1"/>
</dbReference>
<dbReference type="AlphaFoldDB" id="A0A199UZG0"/>
<evidence type="ECO:0000313" key="6">
    <source>
        <dbReference type="Proteomes" id="UP000092600"/>
    </source>
</evidence>